<evidence type="ECO:0000313" key="10">
    <source>
        <dbReference type="Proteomes" id="UP000244066"/>
    </source>
</evidence>
<dbReference type="GO" id="GO:0055085">
    <property type="term" value="P:transmembrane transport"/>
    <property type="evidence" value="ECO:0007669"/>
    <property type="project" value="InterPro"/>
</dbReference>
<feature type="transmembrane region" description="Helical" evidence="7">
    <location>
        <begin position="58"/>
        <end position="79"/>
    </location>
</feature>
<dbReference type="Pfam" id="PF03600">
    <property type="entry name" value="CitMHS"/>
    <property type="match status" value="1"/>
</dbReference>
<keyword evidence="5 7" id="KW-1133">Transmembrane helix</keyword>
<sequence length="286" mass="31752">MDSLHTILALGIFIGTYVAIIFRNIKYTGIPIWLIILVGAVSMVFSGVIDVSEAYRSINLNVIIFLFSMFTFVTAMDVSGVLEAFATKLFLRAKKPEDILYLTFFGFGLLSSILMNDTMVLIGTPIMLSLAKKMRISSKPLLLTLAFSVTIGSTMTPMGNPQNLFIAIASGMPTPLITFISYLAVPTMVNLFLTYLILRLIYRNEFLKARKNFIELIEFEASLEESKAVDRNLARCTTITLALTVAGIVAINILEAIGMKQQFSISEVSLLGQRYSYYLATEGERL</sequence>
<evidence type="ECO:0000256" key="3">
    <source>
        <dbReference type="ARBA" id="ARBA00022475"/>
    </source>
</evidence>
<organism evidence="9 10">
    <name type="scientific">Candidatus Terraquivivens tikiterensis</name>
    <dbReference type="NCBI Taxonomy" id="1980982"/>
    <lineage>
        <taxon>Archaea</taxon>
        <taxon>Nitrososphaerota</taxon>
        <taxon>Candidatus Wolframiiraptoraceae</taxon>
        <taxon>Candidatus Terraquivivens</taxon>
    </lineage>
</organism>
<keyword evidence="4 7" id="KW-0812">Transmembrane</keyword>
<reference evidence="9 10" key="1">
    <citation type="submission" date="2017-04" db="EMBL/GenBank/DDBJ databases">
        <title>Draft Aigarchaeota genome from a New Zealand hot spring.</title>
        <authorList>
            <person name="Reysenbach A.-L."/>
            <person name="Donaho J.A."/>
            <person name="Gerhart J."/>
            <person name="Kelley J.F."/>
            <person name="Kouba K."/>
            <person name="Podar M."/>
            <person name="Stott M."/>
        </authorList>
    </citation>
    <scope>NUCLEOTIDE SEQUENCE [LARGE SCALE GENOMIC DNA]</scope>
    <source>
        <strain evidence="9">NZ13_MG1</strain>
    </source>
</reference>
<feature type="transmembrane region" description="Helical" evidence="7">
    <location>
        <begin position="7"/>
        <end position="25"/>
    </location>
</feature>
<evidence type="ECO:0000259" key="8">
    <source>
        <dbReference type="Pfam" id="PF03600"/>
    </source>
</evidence>
<dbReference type="AlphaFoldDB" id="A0A2R7Y6A6"/>
<feature type="transmembrane region" description="Helical" evidence="7">
    <location>
        <begin position="179"/>
        <end position="202"/>
    </location>
</feature>
<gene>
    <name evidence="9" type="ORF">B9J98_03015</name>
</gene>
<comment type="caution">
    <text evidence="9">The sequence shown here is derived from an EMBL/GenBank/DDBJ whole genome shotgun (WGS) entry which is preliminary data.</text>
</comment>
<dbReference type="Proteomes" id="UP000244066">
    <property type="component" value="Unassembled WGS sequence"/>
</dbReference>
<proteinExistence type="predicted"/>
<comment type="subcellular location">
    <subcellularLocation>
        <location evidence="1">Cell membrane</location>
        <topology evidence="1">Multi-pass membrane protein</topology>
    </subcellularLocation>
</comment>
<dbReference type="InterPro" id="IPR004680">
    <property type="entry name" value="Cit_transptr-like_dom"/>
</dbReference>
<keyword evidence="6 7" id="KW-0472">Membrane</keyword>
<evidence type="ECO:0000256" key="7">
    <source>
        <dbReference type="SAM" id="Phobius"/>
    </source>
</evidence>
<protein>
    <recommendedName>
        <fullName evidence="8">Citrate transporter-like domain-containing protein</fullName>
    </recommendedName>
</protein>
<feature type="transmembrane region" description="Helical" evidence="7">
    <location>
        <begin position="31"/>
        <end position="51"/>
    </location>
</feature>
<feature type="transmembrane region" description="Helical" evidence="7">
    <location>
        <begin position="99"/>
        <end position="128"/>
    </location>
</feature>
<evidence type="ECO:0000256" key="4">
    <source>
        <dbReference type="ARBA" id="ARBA00022692"/>
    </source>
</evidence>
<accession>A0A2R7Y6A6</accession>
<evidence type="ECO:0000256" key="6">
    <source>
        <dbReference type="ARBA" id="ARBA00023136"/>
    </source>
</evidence>
<keyword evidence="3" id="KW-1003">Cell membrane</keyword>
<name>A0A2R7Y6A6_9ARCH</name>
<feature type="domain" description="Citrate transporter-like" evidence="8">
    <location>
        <begin position="17"/>
        <end position="258"/>
    </location>
</feature>
<dbReference type="EMBL" id="NDWU01000005">
    <property type="protein sequence ID" value="PUA33054.1"/>
    <property type="molecule type" value="Genomic_DNA"/>
</dbReference>
<dbReference type="PANTHER" id="PTHR43302">
    <property type="entry name" value="TRANSPORTER ARSB-RELATED"/>
    <property type="match status" value="1"/>
</dbReference>
<evidence type="ECO:0000313" key="9">
    <source>
        <dbReference type="EMBL" id="PUA33054.1"/>
    </source>
</evidence>
<evidence type="ECO:0000256" key="5">
    <source>
        <dbReference type="ARBA" id="ARBA00022989"/>
    </source>
</evidence>
<keyword evidence="2" id="KW-0813">Transport</keyword>
<dbReference type="PANTHER" id="PTHR43302:SF5">
    <property type="entry name" value="TRANSPORTER ARSB-RELATED"/>
    <property type="match status" value="1"/>
</dbReference>
<dbReference type="GO" id="GO:0005886">
    <property type="term" value="C:plasma membrane"/>
    <property type="evidence" value="ECO:0007669"/>
    <property type="project" value="UniProtKB-SubCell"/>
</dbReference>
<feature type="transmembrane region" description="Helical" evidence="7">
    <location>
        <begin position="140"/>
        <end position="159"/>
    </location>
</feature>
<evidence type="ECO:0000256" key="2">
    <source>
        <dbReference type="ARBA" id="ARBA00022448"/>
    </source>
</evidence>
<evidence type="ECO:0000256" key="1">
    <source>
        <dbReference type="ARBA" id="ARBA00004651"/>
    </source>
</evidence>